<dbReference type="GO" id="GO:0005829">
    <property type="term" value="C:cytosol"/>
    <property type="evidence" value="ECO:0007669"/>
    <property type="project" value="TreeGrafter"/>
</dbReference>
<evidence type="ECO:0000256" key="13">
    <source>
        <dbReference type="ARBA" id="ARBA00033392"/>
    </source>
</evidence>
<dbReference type="NCBIfam" id="TIGR00088">
    <property type="entry name" value="trmD"/>
    <property type="match status" value="1"/>
</dbReference>
<dbReference type="HAMAP" id="MF_00605">
    <property type="entry name" value="TrmD"/>
    <property type="match status" value="1"/>
</dbReference>
<dbReference type="PIRSF" id="PIRSF000386">
    <property type="entry name" value="tRNA_mtase"/>
    <property type="match status" value="1"/>
</dbReference>
<name>A0A0V8M5L6_9CHLR</name>
<accession>A0A0V8M5L6</accession>
<evidence type="ECO:0000256" key="3">
    <source>
        <dbReference type="ARBA" id="ARBA00007630"/>
    </source>
</evidence>
<dbReference type="SUPFAM" id="SSF75217">
    <property type="entry name" value="alpha/beta knot"/>
    <property type="match status" value="1"/>
</dbReference>
<dbReference type="FunFam" id="3.40.1280.10:FF:000001">
    <property type="entry name" value="tRNA (guanine-N(1)-)-methyltransferase"/>
    <property type="match status" value="1"/>
</dbReference>
<gene>
    <name evidence="15" type="primary">trmD</name>
    <name evidence="19" type="ORF">DA01_02380</name>
</gene>
<dbReference type="Gene3D" id="1.10.1270.20">
    <property type="entry name" value="tRNA(m1g37)methyltransferase, domain 2"/>
    <property type="match status" value="1"/>
</dbReference>
<dbReference type="Gene3D" id="3.40.1280.10">
    <property type="match status" value="1"/>
</dbReference>
<comment type="similarity">
    <text evidence="3 15 17">Belongs to the RNA methyltransferase TrmD family.</text>
</comment>
<evidence type="ECO:0000256" key="12">
    <source>
        <dbReference type="ARBA" id="ARBA00029736"/>
    </source>
</evidence>
<evidence type="ECO:0000256" key="14">
    <source>
        <dbReference type="ARBA" id="ARBA00047783"/>
    </source>
</evidence>
<dbReference type="PATRIC" id="fig|61435.5.peg.482"/>
<keyword evidence="9 15" id="KW-0808">Transferase</keyword>
<proteinExistence type="inferred from homology"/>
<evidence type="ECO:0000256" key="1">
    <source>
        <dbReference type="ARBA" id="ARBA00002634"/>
    </source>
</evidence>
<dbReference type="InterPro" id="IPR002649">
    <property type="entry name" value="tRNA_m1G_MeTrfase_TrmD"/>
</dbReference>
<comment type="function">
    <text evidence="1 15 17">Specifically methylates guanosine-37 in various tRNAs.</text>
</comment>
<evidence type="ECO:0000256" key="11">
    <source>
        <dbReference type="ARBA" id="ARBA00022694"/>
    </source>
</evidence>
<feature type="domain" description="tRNA methyltransferase TRMD/TRM10-type" evidence="18">
    <location>
        <begin position="1"/>
        <end position="226"/>
    </location>
</feature>
<evidence type="ECO:0000256" key="17">
    <source>
        <dbReference type="RuleBase" id="RU003464"/>
    </source>
</evidence>
<evidence type="ECO:0000313" key="20">
    <source>
        <dbReference type="Proteomes" id="UP000053577"/>
    </source>
</evidence>
<evidence type="ECO:0000256" key="9">
    <source>
        <dbReference type="ARBA" id="ARBA00022679"/>
    </source>
</evidence>
<dbReference type="Pfam" id="PF01746">
    <property type="entry name" value="tRNA_m1G_MT"/>
    <property type="match status" value="1"/>
</dbReference>
<dbReference type="EMBL" id="JGYD01000010">
    <property type="protein sequence ID" value="KSV18841.1"/>
    <property type="molecule type" value="Genomic_DNA"/>
</dbReference>
<dbReference type="OrthoDB" id="9807416at2"/>
<dbReference type="GO" id="GO:0052906">
    <property type="term" value="F:tRNA (guanine(37)-N1)-methyltransferase activity"/>
    <property type="evidence" value="ECO:0007669"/>
    <property type="project" value="UniProtKB-UniRule"/>
</dbReference>
<keyword evidence="10 15" id="KW-0949">S-adenosyl-L-methionine</keyword>
<dbReference type="InterPro" id="IPR029026">
    <property type="entry name" value="tRNA_m1G_MTases_N"/>
</dbReference>
<evidence type="ECO:0000256" key="15">
    <source>
        <dbReference type="HAMAP-Rule" id="MF_00605"/>
    </source>
</evidence>
<dbReference type="InterPro" id="IPR023148">
    <property type="entry name" value="tRNA_m1G_MeTrfase_C_sf"/>
</dbReference>
<evidence type="ECO:0000256" key="4">
    <source>
        <dbReference type="ARBA" id="ARBA00011738"/>
    </source>
</evidence>
<evidence type="ECO:0000256" key="16">
    <source>
        <dbReference type="PIRSR" id="PIRSR000386-1"/>
    </source>
</evidence>
<evidence type="ECO:0000256" key="5">
    <source>
        <dbReference type="ARBA" id="ARBA00012807"/>
    </source>
</evidence>
<dbReference type="AlphaFoldDB" id="A0A0V8M5L6"/>
<evidence type="ECO:0000259" key="18">
    <source>
        <dbReference type="Pfam" id="PF01746"/>
    </source>
</evidence>
<dbReference type="PANTHER" id="PTHR46417:SF1">
    <property type="entry name" value="TRNA (GUANINE-N(1)-)-METHYLTRANSFERASE"/>
    <property type="match status" value="1"/>
</dbReference>
<evidence type="ECO:0000256" key="2">
    <source>
        <dbReference type="ARBA" id="ARBA00004496"/>
    </source>
</evidence>
<reference evidence="19 20" key="1">
    <citation type="journal article" date="2015" name="Sci. Rep.">
        <title>A comparative genomics and reductive dehalogenase gene transcription study of two chloroethene-respiring bacteria, Dehalococcoides mccartyi strains MB and 11a.</title>
        <authorList>
            <person name="Low A."/>
            <person name="Shen Z."/>
            <person name="Cheng D."/>
            <person name="Rogers M.J."/>
            <person name="Lee P.K."/>
            <person name="He J."/>
        </authorList>
    </citation>
    <scope>NUCLEOTIDE SEQUENCE [LARGE SCALE GENOMIC DNA]</scope>
    <source>
        <strain evidence="19 20">MB</strain>
    </source>
</reference>
<dbReference type="InterPro" id="IPR029028">
    <property type="entry name" value="Alpha/beta_knot_MTases"/>
</dbReference>
<feature type="binding site" evidence="15 16">
    <location>
        <begin position="133"/>
        <end position="138"/>
    </location>
    <ligand>
        <name>S-adenosyl-L-methionine</name>
        <dbReference type="ChEBI" id="CHEBI:59789"/>
    </ligand>
</feature>
<evidence type="ECO:0000313" key="19">
    <source>
        <dbReference type="EMBL" id="KSV18841.1"/>
    </source>
</evidence>
<evidence type="ECO:0000256" key="7">
    <source>
        <dbReference type="ARBA" id="ARBA00022490"/>
    </source>
</evidence>
<dbReference type="PANTHER" id="PTHR46417">
    <property type="entry name" value="TRNA (GUANINE-N(1)-)-METHYLTRANSFERASE"/>
    <property type="match status" value="1"/>
</dbReference>
<comment type="subcellular location">
    <subcellularLocation>
        <location evidence="2 15 17">Cytoplasm</location>
    </subcellularLocation>
</comment>
<dbReference type="EC" id="2.1.1.228" evidence="5 15"/>
<evidence type="ECO:0000256" key="8">
    <source>
        <dbReference type="ARBA" id="ARBA00022603"/>
    </source>
</evidence>
<comment type="catalytic activity">
    <reaction evidence="14 15 17">
        <text>guanosine(37) in tRNA + S-adenosyl-L-methionine = N(1)-methylguanosine(37) in tRNA + S-adenosyl-L-homocysteine + H(+)</text>
        <dbReference type="Rhea" id="RHEA:36899"/>
        <dbReference type="Rhea" id="RHEA-COMP:10145"/>
        <dbReference type="Rhea" id="RHEA-COMP:10147"/>
        <dbReference type="ChEBI" id="CHEBI:15378"/>
        <dbReference type="ChEBI" id="CHEBI:57856"/>
        <dbReference type="ChEBI" id="CHEBI:59789"/>
        <dbReference type="ChEBI" id="CHEBI:73542"/>
        <dbReference type="ChEBI" id="CHEBI:74269"/>
        <dbReference type="EC" id="2.1.1.228"/>
    </reaction>
</comment>
<dbReference type="Proteomes" id="UP000053577">
    <property type="component" value="Unassembled WGS sequence"/>
</dbReference>
<keyword evidence="8 15" id="KW-0489">Methyltransferase</keyword>
<comment type="subunit">
    <text evidence="4 15 17">Homodimer.</text>
</comment>
<protein>
    <recommendedName>
        <fullName evidence="6 15">tRNA (guanine-N(1)-)-methyltransferase</fullName>
        <ecNumber evidence="5 15">2.1.1.228</ecNumber>
    </recommendedName>
    <alternativeName>
        <fullName evidence="12 15">M1G-methyltransferase</fullName>
    </alternativeName>
    <alternativeName>
        <fullName evidence="13 15">tRNA [GM37] methyltransferase</fullName>
    </alternativeName>
</protein>
<dbReference type="RefSeq" id="WP_058292246.1">
    <property type="nucleotide sequence ID" value="NZ_JGYD01000010.1"/>
</dbReference>
<keyword evidence="7 15" id="KW-0963">Cytoplasm</keyword>
<organism evidence="19 20">
    <name type="scientific">Dehalococcoides mccartyi</name>
    <dbReference type="NCBI Taxonomy" id="61435"/>
    <lineage>
        <taxon>Bacteria</taxon>
        <taxon>Bacillati</taxon>
        <taxon>Chloroflexota</taxon>
        <taxon>Dehalococcoidia</taxon>
        <taxon>Dehalococcoidales</taxon>
        <taxon>Dehalococcoidaceae</taxon>
        <taxon>Dehalococcoides</taxon>
    </lineage>
</organism>
<keyword evidence="11 15" id="KW-0819">tRNA processing</keyword>
<evidence type="ECO:0000256" key="10">
    <source>
        <dbReference type="ARBA" id="ARBA00022691"/>
    </source>
</evidence>
<evidence type="ECO:0000256" key="6">
    <source>
        <dbReference type="ARBA" id="ARBA00014679"/>
    </source>
</evidence>
<comment type="caution">
    <text evidence="19">The sequence shown here is derived from an EMBL/GenBank/DDBJ whole genome shotgun (WGS) entry which is preliminary data.</text>
</comment>
<dbReference type="InterPro" id="IPR016009">
    <property type="entry name" value="tRNA_MeTrfase_TRMD/TRM10"/>
</dbReference>
<dbReference type="GO" id="GO:0002939">
    <property type="term" value="P:tRNA N1-guanine methylation"/>
    <property type="evidence" value="ECO:0007669"/>
    <property type="project" value="TreeGrafter"/>
</dbReference>
<dbReference type="CDD" id="cd18080">
    <property type="entry name" value="TrmD-like"/>
    <property type="match status" value="1"/>
</dbReference>
<feature type="binding site" evidence="15 16">
    <location>
        <position position="113"/>
    </location>
    <ligand>
        <name>S-adenosyl-L-methionine</name>
        <dbReference type="ChEBI" id="CHEBI:59789"/>
    </ligand>
</feature>
<sequence>MKIDVLTLFPEMFQSPFEESIFKRAADKNLVRLEIHNFRDFSHDKHHAVDDTPYGGGAGMLLKPEPLFEAVEAVMEKDPTPAPVILLSPQGRPFNQSVARELVNHQRLIIICGHYEGFDERVREHLATDEISIGDFVLTGGELAAMVVIDAVSRLIPGVLGSDDSSESDSHSNGLLEHPHYTRPPVFRGWDIPEVLLSGNHARIDRWRRKESLRRTLKRRPDMLEKITLSKADRKLIDEILAEENPED</sequence>
<dbReference type="FunFam" id="1.10.1270.20:FF:000001">
    <property type="entry name" value="tRNA (guanine-N(1)-)-methyltransferase"/>
    <property type="match status" value="1"/>
</dbReference>
<dbReference type="NCBIfam" id="NF000648">
    <property type="entry name" value="PRK00026.1"/>
    <property type="match status" value="1"/>
</dbReference>